<dbReference type="Proteomes" id="UP000613160">
    <property type="component" value="Unassembled WGS sequence"/>
</dbReference>
<name>A0A917DEF8_9HYPH</name>
<organism evidence="1 2">
    <name type="scientific">Aureimonas glaciei</name>
    <dbReference type="NCBI Taxonomy" id="1776957"/>
    <lineage>
        <taxon>Bacteria</taxon>
        <taxon>Pseudomonadati</taxon>
        <taxon>Pseudomonadota</taxon>
        <taxon>Alphaproteobacteria</taxon>
        <taxon>Hyphomicrobiales</taxon>
        <taxon>Aurantimonadaceae</taxon>
        <taxon>Aureimonas</taxon>
    </lineage>
</organism>
<sequence length="95" mass="10743">MGQQDRTMFARVWRAVGMSLEECREFLGKRGYSAATVNNMSAGRTKVPVEVMAEFAYLHAVVEGFMDPPEGTPAGVIERRNTTLYLKNQEYRHGE</sequence>
<evidence type="ECO:0000313" key="2">
    <source>
        <dbReference type="Proteomes" id="UP000613160"/>
    </source>
</evidence>
<dbReference type="AlphaFoldDB" id="A0A917DEF8"/>
<accession>A0A917DEF8</accession>
<keyword evidence="2" id="KW-1185">Reference proteome</keyword>
<dbReference type="EMBL" id="BMJJ01000010">
    <property type="protein sequence ID" value="GGD31559.1"/>
    <property type="molecule type" value="Genomic_DNA"/>
</dbReference>
<gene>
    <name evidence="1" type="ORF">GCM10011335_38260</name>
</gene>
<reference evidence="1" key="2">
    <citation type="submission" date="2020-09" db="EMBL/GenBank/DDBJ databases">
        <authorList>
            <person name="Sun Q."/>
            <person name="Zhou Y."/>
        </authorList>
    </citation>
    <scope>NUCLEOTIDE SEQUENCE</scope>
    <source>
        <strain evidence="1">CGMCC 1.15493</strain>
    </source>
</reference>
<comment type="caution">
    <text evidence="1">The sequence shown here is derived from an EMBL/GenBank/DDBJ whole genome shotgun (WGS) entry which is preliminary data.</text>
</comment>
<protein>
    <submittedName>
        <fullName evidence="1">Uncharacterized protein</fullName>
    </submittedName>
</protein>
<proteinExistence type="predicted"/>
<evidence type="ECO:0000313" key="1">
    <source>
        <dbReference type="EMBL" id="GGD31559.1"/>
    </source>
</evidence>
<reference evidence="1" key="1">
    <citation type="journal article" date="2014" name="Int. J. Syst. Evol. Microbiol.">
        <title>Complete genome sequence of Corynebacterium casei LMG S-19264T (=DSM 44701T), isolated from a smear-ripened cheese.</title>
        <authorList>
            <consortium name="US DOE Joint Genome Institute (JGI-PGF)"/>
            <person name="Walter F."/>
            <person name="Albersmeier A."/>
            <person name="Kalinowski J."/>
            <person name="Ruckert C."/>
        </authorList>
    </citation>
    <scope>NUCLEOTIDE SEQUENCE</scope>
    <source>
        <strain evidence="1">CGMCC 1.15493</strain>
    </source>
</reference>